<protein>
    <submittedName>
        <fullName evidence="2">Uncharacterized protein</fullName>
    </submittedName>
</protein>
<accession>A0AA38SXP7</accession>
<dbReference type="InterPro" id="IPR043128">
    <property type="entry name" value="Rev_trsase/Diguanyl_cyclase"/>
</dbReference>
<sequence>MTKLENGAIRSRSRIDDLFDQLQGASYFSKVDMRSSYQQLKARYLRLQRPIHKENKHSFDLDSCGSNKEGKGYTKNDF</sequence>
<feature type="compositionally biased region" description="Basic and acidic residues" evidence="1">
    <location>
        <begin position="68"/>
        <end position="78"/>
    </location>
</feature>
<keyword evidence="3" id="KW-1185">Reference proteome</keyword>
<comment type="caution">
    <text evidence="2">The sequence shown here is derived from an EMBL/GenBank/DDBJ whole genome shotgun (WGS) entry which is preliminary data.</text>
</comment>
<dbReference type="Proteomes" id="UP001172457">
    <property type="component" value="Chromosome 4"/>
</dbReference>
<name>A0AA38SXP7_9ASTR</name>
<evidence type="ECO:0000313" key="2">
    <source>
        <dbReference type="EMBL" id="KAJ9550618.1"/>
    </source>
</evidence>
<dbReference type="AlphaFoldDB" id="A0AA38SXP7"/>
<dbReference type="Gene3D" id="3.30.70.270">
    <property type="match status" value="1"/>
</dbReference>
<proteinExistence type="predicted"/>
<evidence type="ECO:0000313" key="3">
    <source>
        <dbReference type="Proteomes" id="UP001172457"/>
    </source>
</evidence>
<evidence type="ECO:0000256" key="1">
    <source>
        <dbReference type="SAM" id="MobiDB-lite"/>
    </source>
</evidence>
<reference evidence="2" key="1">
    <citation type="submission" date="2023-03" db="EMBL/GenBank/DDBJ databases">
        <title>Chromosome-scale reference genome and RAD-based genetic map of yellow starthistle (Centaurea solstitialis) reveal putative structural variation and QTLs associated with invader traits.</title>
        <authorList>
            <person name="Reatini B."/>
            <person name="Cang F.A."/>
            <person name="Jiang Q."/>
            <person name="Mckibben M.T.W."/>
            <person name="Barker M.S."/>
            <person name="Rieseberg L.H."/>
            <person name="Dlugosch K.M."/>
        </authorList>
    </citation>
    <scope>NUCLEOTIDE SEQUENCE</scope>
    <source>
        <strain evidence="2">CAN-66</strain>
        <tissue evidence="2">Leaf</tissue>
    </source>
</reference>
<gene>
    <name evidence="2" type="ORF">OSB04_014663</name>
</gene>
<dbReference type="EMBL" id="JARYMX010000004">
    <property type="protein sequence ID" value="KAJ9550618.1"/>
    <property type="molecule type" value="Genomic_DNA"/>
</dbReference>
<organism evidence="2 3">
    <name type="scientific">Centaurea solstitialis</name>
    <name type="common">yellow star-thistle</name>
    <dbReference type="NCBI Taxonomy" id="347529"/>
    <lineage>
        <taxon>Eukaryota</taxon>
        <taxon>Viridiplantae</taxon>
        <taxon>Streptophyta</taxon>
        <taxon>Embryophyta</taxon>
        <taxon>Tracheophyta</taxon>
        <taxon>Spermatophyta</taxon>
        <taxon>Magnoliopsida</taxon>
        <taxon>eudicotyledons</taxon>
        <taxon>Gunneridae</taxon>
        <taxon>Pentapetalae</taxon>
        <taxon>asterids</taxon>
        <taxon>campanulids</taxon>
        <taxon>Asterales</taxon>
        <taxon>Asteraceae</taxon>
        <taxon>Carduoideae</taxon>
        <taxon>Cardueae</taxon>
        <taxon>Centaureinae</taxon>
        <taxon>Centaurea</taxon>
    </lineage>
</organism>
<feature type="region of interest" description="Disordered" evidence="1">
    <location>
        <begin position="56"/>
        <end position="78"/>
    </location>
</feature>